<dbReference type="OrthoDB" id="3934656at2759"/>
<dbReference type="InterPro" id="IPR036396">
    <property type="entry name" value="Cyt_P450_sf"/>
</dbReference>
<keyword evidence="2" id="KW-0560">Oxidoreductase</keyword>
<dbReference type="AlphaFoldDB" id="A0A0B7NQ22"/>
<dbReference type="PANTHER" id="PTHR46300">
    <property type="entry name" value="P450, PUTATIVE (EUROFUNG)-RELATED-RELATED"/>
    <property type="match status" value="1"/>
</dbReference>
<dbReference type="PRINTS" id="PR00385">
    <property type="entry name" value="P450"/>
</dbReference>
<keyword evidence="6" id="KW-1185">Reference proteome</keyword>
<keyword evidence="4" id="KW-0349">Heme</keyword>
<dbReference type="GO" id="GO:0004497">
    <property type="term" value="F:monooxygenase activity"/>
    <property type="evidence" value="ECO:0007669"/>
    <property type="project" value="InterPro"/>
</dbReference>
<organism evidence="5 6">
    <name type="scientific">Parasitella parasitica</name>
    <dbReference type="NCBI Taxonomy" id="35722"/>
    <lineage>
        <taxon>Eukaryota</taxon>
        <taxon>Fungi</taxon>
        <taxon>Fungi incertae sedis</taxon>
        <taxon>Mucoromycota</taxon>
        <taxon>Mucoromycotina</taxon>
        <taxon>Mucoromycetes</taxon>
        <taxon>Mucorales</taxon>
        <taxon>Mucorineae</taxon>
        <taxon>Mucoraceae</taxon>
        <taxon>Parasitella</taxon>
    </lineage>
</organism>
<feature type="binding site" description="axial binding residue" evidence="4">
    <location>
        <position position="463"/>
    </location>
    <ligand>
        <name>heme</name>
        <dbReference type="ChEBI" id="CHEBI:30413"/>
    </ligand>
    <ligandPart>
        <name>Fe</name>
        <dbReference type="ChEBI" id="CHEBI:18248"/>
    </ligandPart>
</feature>
<accession>A0A0B7NQ22</accession>
<sequence length="524" mass="59691">MDLATQIIGSIKLPHIDKDHILPVVSIAAATTILYQSWQLISSSKNLKKQGLKEIPIPGSCYPIVGHVLSLGRIPGETVKQWHKECGSIIQLKMGQRTWIVINDPVLLHKLFVTHGNKASFRPHLNFAHTVYSGGGKNIAFAQPGKIWQRNRAAALSILQPKQIENYLPSIRRESLNLAQRLLDYTERDGGVDPFKHVELNFINVILGHGFGKTYDCVEDEEFIEVSQIVEDSIRYLAIELDITNFLPQFTKYGFLVDRKLQEIQELHRIKRNTIFKQYIEETEHKEGPNFVKALNESGYTLDLDEKLVVLFELVAAGTDTFTTTGTWMFAILCHYPQAQKKAQDEIDAFISNHGRIPDFNERSEVPYILAVIRECMRFRPTTFFGLSHSVVEDLVVDGYLFPKDCFISAHMASLHQNPNFYENPEKFCPERFLNNTKSMHAAANGKLEERDHFNFGFGRRLCTGIHLAETELFYSLIQVLSRSFIEPVSLSELPDLDGIMDSGITVRPVPYKIKFTKRTNVPV</sequence>
<proteinExistence type="predicted"/>
<name>A0A0B7NQ22_9FUNG</name>
<dbReference type="InterPro" id="IPR050364">
    <property type="entry name" value="Cytochrome_P450_fung"/>
</dbReference>
<keyword evidence="3 4" id="KW-0408">Iron</keyword>
<evidence type="ECO:0000256" key="1">
    <source>
        <dbReference type="ARBA" id="ARBA00022723"/>
    </source>
</evidence>
<evidence type="ECO:0000313" key="6">
    <source>
        <dbReference type="Proteomes" id="UP000054107"/>
    </source>
</evidence>
<dbReference type="EMBL" id="LN734024">
    <property type="protein sequence ID" value="CEP19492.1"/>
    <property type="molecule type" value="Genomic_DNA"/>
</dbReference>
<dbReference type="Proteomes" id="UP000054107">
    <property type="component" value="Unassembled WGS sequence"/>
</dbReference>
<dbReference type="GO" id="GO:0005506">
    <property type="term" value="F:iron ion binding"/>
    <property type="evidence" value="ECO:0007669"/>
    <property type="project" value="InterPro"/>
</dbReference>
<gene>
    <name evidence="5" type="primary">PARPA_13807.1 scaffold 47024</name>
</gene>
<evidence type="ECO:0000313" key="5">
    <source>
        <dbReference type="EMBL" id="CEP19492.1"/>
    </source>
</evidence>
<dbReference type="Gene3D" id="1.10.630.10">
    <property type="entry name" value="Cytochrome P450"/>
    <property type="match status" value="1"/>
</dbReference>
<dbReference type="Pfam" id="PF00067">
    <property type="entry name" value="p450"/>
    <property type="match status" value="1"/>
</dbReference>
<dbReference type="PANTHER" id="PTHR46300:SF11">
    <property type="entry name" value="OXIDOREDUCTASE, PUTATIVE-RELATED"/>
    <property type="match status" value="1"/>
</dbReference>
<evidence type="ECO:0000256" key="3">
    <source>
        <dbReference type="ARBA" id="ARBA00023004"/>
    </source>
</evidence>
<dbReference type="SUPFAM" id="SSF48264">
    <property type="entry name" value="Cytochrome P450"/>
    <property type="match status" value="1"/>
</dbReference>
<keyword evidence="1 4" id="KW-0479">Metal-binding</keyword>
<dbReference type="GO" id="GO:0016705">
    <property type="term" value="F:oxidoreductase activity, acting on paired donors, with incorporation or reduction of molecular oxygen"/>
    <property type="evidence" value="ECO:0007669"/>
    <property type="project" value="InterPro"/>
</dbReference>
<evidence type="ECO:0008006" key="7">
    <source>
        <dbReference type="Google" id="ProtNLM"/>
    </source>
</evidence>
<protein>
    <recommendedName>
        <fullName evidence="7">Cytochrome P450</fullName>
    </recommendedName>
</protein>
<dbReference type="PRINTS" id="PR00463">
    <property type="entry name" value="EP450I"/>
</dbReference>
<dbReference type="STRING" id="35722.A0A0B7NQ22"/>
<dbReference type="InterPro" id="IPR001128">
    <property type="entry name" value="Cyt_P450"/>
</dbReference>
<reference evidence="5 6" key="1">
    <citation type="submission" date="2014-09" db="EMBL/GenBank/DDBJ databases">
        <authorList>
            <person name="Ellenberger Sabrina"/>
        </authorList>
    </citation>
    <scope>NUCLEOTIDE SEQUENCE [LARGE SCALE GENOMIC DNA]</scope>
    <source>
        <strain evidence="5 6">CBS 412.66</strain>
    </source>
</reference>
<comment type="cofactor">
    <cofactor evidence="4">
        <name>heme</name>
        <dbReference type="ChEBI" id="CHEBI:30413"/>
    </cofactor>
</comment>
<dbReference type="InterPro" id="IPR002401">
    <property type="entry name" value="Cyt_P450_E_grp-I"/>
</dbReference>
<evidence type="ECO:0000256" key="4">
    <source>
        <dbReference type="PIRSR" id="PIRSR602401-1"/>
    </source>
</evidence>
<evidence type="ECO:0000256" key="2">
    <source>
        <dbReference type="ARBA" id="ARBA00023002"/>
    </source>
</evidence>
<dbReference type="GO" id="GO:0020037">
    <property type="term" value="F:heme binding"/>
    <property type="evidence" value="ECO:0007669"/>
    <property type="project" value="InterPro"/>
</dbReference>